<dbReference type="InterPro" id="IPR013078">
    <property type="entry name" value="His_Pase_superF_clade-1"/>
</dbReference>
<dbReference type="CDD" id="cd07067">
    <property type="entry name" value="HP_PGM_like"/>
    <property type="match status" value="1"/>
</dbReference>
<accession>A0A0A6UPR2</accession>
<dbReference type="Pfam" id="PF00300">
    <property type="entry name" value="His_Phos_1"/>
    <property type="match status" value="1"/>
</dbReference>
<name>A0A0A6UPR2_ACTUT</name>
<dbReference type="OrthoDB" id="9810154at2"/>
<reference evidence="2 3" key="1">
    <citation type="submission" date="2014-10" db="EMBL/GenBank/DDBJ databases">
        <title>Draft genome sequence of Actinoplanes utahensis NRRL 12052.</title>
        <authorList>
            <person name="Velasco-Bucheli B."/>
            <person name="del Cerro C."/>
            <person name="Hormigo D."/>
            <person name="Garcia J.L."/>
            <person name="Acebal C."/>
            <person name="Arroyo M."/>
            <person name="de la Mata I."/>
        </authorList>
    </citation>
    <scope>NUCLEOTIDE SEQUENCE [LARGE SCALE GENOMIC DNA]</scope>
    <source>
        <strain evidence="2 3">NRRL 12052</strain>
    </source>
</reference>
<dbReference type="eggNOG" id="COG2062">
    <property type="taxonomic scope" value="Bacteria"/>
</dbReference>
<dbReference type="RefSeq" id="WP_043525749.1">
    <property type="nucleotide sequence ID" value="NZ_BAABKU010000006.1"/>
</dbReference>
<comment type="caution">
    <text evidence="2">The sequence shown here is derived from an EMBL/GenBank/DDBJ whole genome shotgun (WGS) entry which is preliminary data.</text>
</comment>
<evidence type="ECO:0000313" key="3">
    <source>
        <dbReference type="Proteomes" id="UP000054537"/>
    </source>
</evidence>
<gene>
    <name evidence="2" type="ORF">MB27_17905</name>
</gene>
<evidence type="ECO:0000313" key="2">
    <source>
        <dbReference type="EMBL" id="KHD76289.1"/>
    </source>
</evidence>
<dbReference type="AlphaFoldDB" id="A0A0A6UPR2"/>
<dbReference type="EMBL" id="JRTT01000019">
    <property type="protein sequence ID" value="KHD76289.1"/>
    <property type="molecule type" value="Genomic_DNA"/>
</dbReference>
<feature type="region of interest" description="Disordered" evidence="1">
    <location>
        <begin position="153"/>
        <end position="172"/>
    </location>
</feature>
<dbReference type="PANTHER" id="PTHR47623">
    <property type="entry name" value="OS09G0287300 PROTEIN"/>
    <property type="match status" value="1"/>
</dbReference>
<dbReference type="SMART" id="SM00855">
    <property type="entry name" value="PGAM"/>
    <property type="match status" value="1"/>
</dbReference>
<dbReference type="Gene3D" id="3.40.50.1240">
    <property type="entry name" value="Phosphoglycerate mutase-like"/>
    <property type="match status" value="1"/>
</dbReference>
<dbReference type="Proteomes" id="UP000054537">
    <property type="component" value="Unassembled WGS sequence"/>
</dbReference>
<proteinExistence type="predicted"/>
<protein>
    <submittedName>
        <fullName evidence="2">Phosphohistidine phosphatase</fullName>
    </submittedName>
</protein>
<dbReference type="PANTHER" id="PTHR47623:SF1">
    <property type="entry name" value="OS09G0287300 PROTEIN"/>
    <property type="match status" value="1"/>
</dbReference>
<sequence>MTTRTLILLRHAKAETPGDLDDYDRALTDRGRSDADAAGSWLADARLHPDLVLCSPAKRTRQTWQNAAIALTQARAGQPAPEVHYPDSLYLGRGGEVFDLLREVPGTVRTVLVVGHNPTMSEVSALLLPDDQYTGTVVEMKTSGIAVHTGEKPWSEAEPGAMRLTRSHTARG</sequence>
<dbReference type="STRING" id="1869.MB27_17905"/>
<dbReference type="InterPro" id="IPR029033">
    <property type="entry name" value="His_PPase_superfam"/>
</dbReference>
<dbReference type="SUPFAM" id="SSF53254">
    <property type="entry name" value="Phosphoglycerate mutase-like"/>
    <property type="match status" value="1"/>
</dbReference>
<evidence type="ECO:0000256" key="1">
    <source>
        <dbReference type="SAM" id="MobiDB-lite"/>
    </source>
</evidence>
<keyword evidence="3" id="KW-1185">Reference proteome</keyword>
<organism evidence="2 3">
    <name type="scientific">Actinoplanes utahensis</name>
    <dbReference type="NCBI Taxonomy" id="1869"/>
    <lineage>
        <taxon>Bacteria</taxon>
        <taxon>Bacillati</taxon>
        <taxon>Actinomycetota</taxon>
        <taxon>Actinomycetes</taxon>
        <taxon>Micromonosporales</taxon>
        <taxon>Micromonosporaceae</taxon>
        <taxon>Actinoplanes</taxon>
    </lineage>
</organism>